<dbReference type="SUPFAM" id="SSF50249">
    <property type="entry name" value="Nucleic acid-binding proteins"/>
    <property type="match status" value="1"/>
</dbReference>
<dbReference type="SMART" id="SM00487">
    <property type="entry name" value="DEXDc"/>
    <property type="match status" value="1"/>
</dbReference>
<evidence type="ECO:0000256" key="4">
    <source>
        <dbReference type="ARBA" id="ARBA00022763"/>
    </source>
</evidence>
<evidence type="ECO:0000256" key="16">
    <source>
        <dbReference type="ARBA" id="ARBA00049819"/>
    </source>
</evidence>
<feature type="domain" description="Helicase C-terminal" evidence="18">
    <location>
        <begin position="464"/>
        <end position="624"/>
    </location>
</feature>
<evidence type="ECO:0000256" key="10">
    <source>
        <dbReference type="ARBA" id="ARBA00023204"/>
    </source>
</evidence>
<evidence type="ECO:0000256" key="5">
    <source>
        <dbReference type="ARBA" id="ARBA00022801"/>
    </source>
</evidence>
<dbReference type="Pfam" id="PF00271">
    <property type="entry name" value="Helicase_C"/>
    <property type="match status" value="1"/>
</dbReference>
<dbReference type="InterPro" id="IPR001650">
    <property type="entry name" value="Helicase_C-like"/>
</dbReference>
<dbReference type="InterPro" id="IPR033454">
    <property type="entry name" value="RecG_wedge"/>
</dbReference>
<evidence type="ECO:0000256" key="1">
    <source>
        <dbReference type="ARBA" id="ARBA00007504"/>
    </source>
</evidence>
<dbReference type="SUPFAM" id="SSF52540">
    <property type="entry name" value="P-loop containing nucleoside triphosphate hydrolases"/>
    <property type="match status" value="2"/>
</dbReference>
<dbReference type="Pfam" id="PF17191">
    <property type="entry name" value="RecG_wedge"/>
    <property type="match status" value="1"/>
</dbReference>
<dbReference type="NCBIfam" id="NF008165">
    <property type="entry name" value="PRK10917.1-3"/>
    <property type="match status" value="1"/>
</dbReference>
<protein>
    <recommendedName>
        <fullName evidence="2">ATP-dependent DNA helicase RecG</fullName>
        <ecNumber evidence="13">5.6.2.4</ecNumber>
    </recommendedName>
    <alternativeName>
        <fullName evidence="15">DNA branch migration protein RecG</fullName>
    </alternativeName>
    <alternativeName>
        <fullName evidence="16">Probable DNA 3'-5' helicase RecG</fullName>
    </alternativeName>
</protein>
<dbReference type="GO" id="GO:0003677">
    <property type="term" value="F:DNA binding"/>
    <property type="evidence" value="ECO:0007669"/>
    <property type="project" value="UniProtKB-KW"/>
</dbReference>
<sequence length="693" mass="78306">WPVKKISESLGLNTVKDLILHFPERHDDFSNIRKISDLISGETQSSELSVKSLQLRKSRNGKHDRVEIEFSDTTGSMKVTFFGQQWILQDLKTGDKVMLSGKVEYEKGKPTYKNPVYDRINPRVTKLHTGRLVPVYKLTQGIIVKTLRREIHAALTSALDQLDEYLPETLLSRTGLYSIKKAVARYHYPRNIQDFSRARRRIAFDELFLVQLAMRKKKLDWKNQVSGISLNQNRDILSLFISTLPFKLTLAQSRCMDEICEDLSSGIPMRRVLQGDVGSGKTLVALTGMIQAAADGYQSAMMVPTEVLSEQHFMTLRNFFSDSSSVPLMEGLPNVIETNVQGSDNKLTIALLNGSLGNREKALTQEIIRSGQADIIVGTHALIQDSIDIPNLALLVVDEQHRFGINQKNVFDHLEPRPHMLLMSATPIPRSLYFTMIGDLDLSVIDQMPVGRKPVQTYVYEQNKREEVHRFIRKEILKGRQAFVVCPLIEESESLQSRAAIEEFEKLSKDIFPEMKVGLLHGRMKLPEKESVMNEFRSGKLHILVATSVIEVGVDIPNASVMLIDGAERFGLSQLHQFRGRVGRGEHQSYCILMSDNPSGDSKERMDILHRINDGFRLADEDLRMRGAGDLIEGRRQSGTPFFRVADPSDVDLVSLAGIEASKVLNLDYELSSGEHQALRIQLDERLKELSIT</sequence>
<dbReference type="NCBIfam" id="NF008168">
    <property type="entry name" value="PRK10917.2-2"/>
    <property type="match status" value="1"/>
</dbReference>
<dbReference type="CDD" id="cd04488">
    <property type="entry name" value="RecG_wedge_OBF"/>
    <property type="match status" value="1"/>
</dbReference>
<evidence type="ECO:0000256" key="6">
    <source>
        <dbReference type="ARBA" id="ARBA00022806"/>
    </source>
</evidence>
<dbReference type="InterPro" id="IPR027417">
    <property type="entry name" value="P-loop_NTPase"/>
</dbReference>
<name>A0A381YKP1_9ZZZZ</name>
<evidence type="ECO:0000256" key="14">
    <source>
        <dbReference type="ARBA" id="ARBA00048988"/>
    </source>
</evidence>
<dbReference type="GO" id="GO:0006310">
    <property type="term" value="P:DNA recombination"/>
    <property type="evidence" value="ECO:0007669"/>
    <property type="project" value="UniProtKB-KW"/>
</dbReference>
<dbReference type="InterPro" id="IPR014001">
    <property type="entry name" value="Helicase_ATP-bd"/>
</dbReference>
<dbReference type="InterPro" id="IPR011545">
    <property type="entry name" value="DEAD/DEAH_box_helicase_dom"/>
</dbReference>
<evidence type="ECO:0000256" key="2">
    <source>
        <dbReference type="ARBA" id="ARBA00017846"/>
    </source>
</evidence>
<dbReference type="InterPro" id="IPR012340">
    <property type="entry name" value="NA-bd_OB-fold"/>
</dbReference>
<feature type="non-terminal residue" evidence="19">
    <location>
        <position position="1"/>
    </location>
</feature>
<keyword evidence="5" id="KW-0378">Hydrolase</keyword>
<dbReference type="EMBL" id="UINC01018475">
    <property type="protein sequence ID" value="SVA77636.1"/>
    <property type="molecule type" value="Genomic_DNA"/>
</dbReference>
<keyword evidence="10" id="KW-0234">DNA repair</keyword>
<dbReference type="GO" id="GO:0005524">
    <property type="term" value="F:ATP binding"/>
    <property type="evidence" value="ECO:0007669"/>
    <property type="project" value="UniProtKB-KW"/>
</dbReference>
<dbReference type="NCBIfam" id="TIGR00643">
    <property type="entry name" value="recG"/>
    <property type="match status" value="1"/>
</dbReference>
<organism evidence="19">
    <name type="scientific">marine metagenome</name>
    <dbReference type="NCBI Taxonomy" id="408172"/>
    <lineage>
        <taxon>unclassified sequences</taxon>
        <taxon>metagenomes</taxon>
        <taxon>ecological metagenomes</taxon>
    </lineage>
</organism>
<evidence type="ECO:0000259" key="18">
    <source>
        <dbReference type="PROSITE" id="PS51194"/>
    </source>
</evidence>
<reference evidence="19" key="1">
    <citation type="submission" date="2018-05" db="EMBL/GenBank/DDBJ databases">
        <authorList>
            <person name="Lanie J.A."/>
            <person name="Ng W.-L."/>
            <person name="Kazmierczak K.M."/>
            <person name="Andrzejewski T.M."/>
            <person name="Davidsen T.M."/>
            <person name="Wayne K.J."/>
            <person name="Tettelin H."/>
            <person name="Glass J.I."/>
            <person name="Rusch D."/>
            <person name="Podicherti R."/>
            <person name="Tsui H.-C.T."/>
            <person name="Winkler M.E."/>
        </authorList>
    </citation>
    <scope>NUCLEOTIDE SEQUENCE</scope>
</reference>
<gene>
    <name evidence="19" type="ORF">METZ01_LOCUS130490</name>
</gene>
<dbReference type="CDD" id="cd18811">
    <property type="entry name" value="SF2_C_RecG"/>
    <property type="match status" value="1"/>
</dbReference>
<comment type="catalytic activity">
    <reaction evidence="12">
        <text>Couples ATP hydrolysis with the unwinding of duplex DNA by translocating in the 3'-5' direction.</text>
        <dbReference type="EC" id="5.6.2.4"/>
    </reaction>
</comment>
<evidence type="ECO:0000256" key="11">
    <source>
        <dbReference type="ARBA" id="ARBA00023235"/>
    </source>
</evidence>
<keyword evidence="6" id="KW-0347">Helicase</keyword>
<dbReference type="InterPro" id="IPR004609">
    <property type="entry name" value="ATP-dep_DNA_helicase_RecG"/>
</dbReference>
<feature type="domain" description="Helicase ATP-binding" evidence="17">
    <location>
        <begin position="262"/>
        <end position="445"/>
    </location>
</feature>
<evidence type="ECO:0000256" key="15">
    <source>
        <dbReference type="ARBA" id="ARBA00049803"/>
    </source>
</evidence>
<dbReference type="PROSITE" id="PS51192">
    <property type="entry name" value="HELICASE_ATP_BIND_1"/>
    <property type="match status" value="1"/>
</dbReference>
<keyword evidence="11" id="KW-0413">Isomerase</keyword>
<evidence type="ECO:0000259" key="17">
    <source>
        <dbReference type="PROSITE" id="PS51192"/>
    </source>
</evidence>
<dbReference type="InterPro" id="IPR045562">
    <property type="entry name" value="RecG_dom3_C"/>
</dbReference>
<dbReference type="Pfam" id="PF19833">
    <property type="entry name" value="RecG_dom3_C"/>
    <property type="match status" value="1"/>
</dbReference>
<dbReference type="GO" id="GO:0043138">
    <property type="term" value="F:3'-5' DNA helicase activity"/>
    <property type="evidence" value="ECO:0007669"/>
    <property type="project" value="UniProtKB-EC"/>
</dbReference>
<dbReference type="SMART" id="SM00490">
    <property type="entry name" value="HELICc"/>
    <property type="match status" value="1"/>
</dbReference>
<accession>A0A381YKP1</accession>
<evidence type="ECO:0000256" key="13">
    <source>
        <dbReference type="ARBA" id="ARBA00034808"/>
    </source>
</evidence>
<keyword evidence="7" id="KW-0067">ATP-binding</keyword>
<dbReference type="PANTHER" id="PTHR47964:SF1">
    <property type="entry name" value="ATP-DEPENDENT DNA HELICASE HOMOLOG RECG, CHLOROPLASTIC"/>
    <property type="match status" value="1"/>
</dbReference>
<evidence type="ECO:0000256" key="3">
    <source>
        <dbReference type="ARBA" id="ARBA00022741"/>
    </source>
</evidence>
<dbReference type="PANTHER" id="PTHR47964">
    <property type="entry name" value="ATP-DEPENDENT DNA HELICASE HOMOLOG RECG, CHLOROPLASTIC"/>
    <property type="match status" value="1"/>
</dbReference>
<keyword evidence="3" id="KW-0547">Nucleotide-binding</keyword>
<dbReference type="PROSITE" id="PS51194">
    <property type="entry name" value="HELICASE_CTER"/>
    <property type="match status" value="1"/>
</dbReference>
<dbReference type="Pfam" id="PF00270">
    <property type="entry name" value="DEAD"/>
    <property type="match status" value="1"/>
</dbReference>
<keyword evidence="4" id="KW-0227">DNA damage</keyword>
<dbReference type="InterPro" id="IPR047112">
    <property type="entry name" value="RecG/Mfd"/>
</dbReference>
<keyword evidence="9" id="KW-0233">DNA recombination</keyword>
<evidence type="ECO:0000256" key="12">
    <source>
        <dbReference type="ARBA" id="ARBA00034617"/>
    </source>
</evidence>
<proteinExistence type="inferred from homology"/>
<dbReference type="Gene3D" id="2.40.50.140">
    <property type="entry name" value="Nucleic acid-binding proteins"/>
    <property type="match status" value="1"/>
</dbReference>
<dbReference type="EC" id="5.6.2.4" evidence="13"/>
<evidence type="ECO:0000313" key="19">
    <source>
        <dbReference type="EMBL" id="SVA77636.1"/>
    </source>
</evidence>
<evidence type="ECO:0000256" key="9">
    <source>
        <dbReference type="ARBA" id="ARBA00023172"/>
    </source>
</evidence>
<evidence type="ECO:0000256" key="7">
    <source>
        <dbReference type="ARBA" id="ARBA00022840"/>
    </source>
</evidence>
<comment type="catalytic activity">
    <reaction evidence="14">
        <text>ATP + H2O = ADP + phosphate + H(+)</text>
        <dbReference type="Rhea" id="RHEA:13065"/>
        <dbReference type="ChEBI" id="CHEBI:15377"/>
        <dbReference type="ChEBI" id="CHEBI:15378"/>
        <dbReference type="ChEBI" id="CHEBI:30616"/>
        <dbReference type="ChEBI" id="CHEBI:43474"/>
        <dbReference type="ChEBI" id="CHEBI:456216"/>
        <dbReference type="EC" id="5.6.2.4"/>
    </reaction>
</comment>
<dbReference type="AlphaFoldDB" id="A0A381YKP1"/>
<evidence type="ECO:0000256" key="8">
    <source>
        <dbReference type="ARBA" id="ARBA00023125"/>
    </source>
</evidence>
<keyword evidence="8" id="KW-0238">DNA-binding</keyword>
<dbReference type="Gene3D" id="3.40.50.300">
    <property type="entry name" value="P-loop containing nucleotide triphosphate hydrolases"/>
    <property type="match status" value="2"/>
</dbReference>
<dbReference type="GO" id="GO:0006281">
    <property type="term" value="P:DNA repair"/>
    <property type="evidence" value="ECO:0007669"/>
    <property type="project" value="UniProtKB-KW"/>
</dbReference>
<dbReference type="GO" id="GO:0016787">
    <property type="term" value="F:hydrolase activity"/>
    <property type="evidence" value="ECO:0007669"/>
    <property type="project" value="UniProtKB-KW"/>
</dbReference>
<comment type="similarity">
    <text evidence="1">Belongs to the helicase family. RecG subfamily.</text>
</comment>